<dbReference type="Pfam" id="PF14147">
    <property type="entry name" value="Spore_YhaL"/>
    <property type="match status" value="1"/>
</dbReference>
<keyword evidence="3" id="KW-1185">Reference proteome</keyword>
<keyword evidence="1" id="KW-0812">Transmembrane</keyword>
<dbReference type="RefSeq" id="WP_143849647.1">
    <property type="nucleotide sequence ID" value="NZ_VLXZ01000009.1"/>
</dbReference>
<dbReference type="AlphaFoldDB" id="A0A553ZWP1"/>
<organism evidence="2 3">
    <name type="scientific">Alkalicoccobacillus porphyridii</name>
    <dbReference type="NCBI Taxonomy" id="2597270"/>
    <lineage>
        <taxon>Bacteria</taxon>
        <taxon>Bacillati</taxon>
        <taxon>Bacillota</taxon>
        <taxon>Bacilli</taxon>
        <taxon>Bacillales</taxon>
        <taxon>Bacillaceae</taxon>
        <taxon>Alkalicoccobacillus</taxon>
    </lineage>
</organism>
<feature type="transmembrane region" description="Helical" evidence="1">
    <location>
        <begin position="37"/>
        <end position="58"/>
    </location>
</feature>
<gene>
    <name evidence="2" type="ORF">FN960_15040</name>
</gene>
<keyword evidence="1" id="KW-1133">Transmembrane helix</keyword>
<evidence type="ECO:0000313" key="3">
    <source>
        <dbReference type="Proteomes" id="UP000318521"/>
    </source>
</evidence>
<proteinExistence type="predicted"/>
<accession>A0A553ZWP1</accession>
<reference evidence="2 3" key="1">
    <citation type="submission" date="2019-07" db="EMBL/GenBank/DDBJ databases">
        <authorList>
            <person name="Park Y.J."/>
            <person name="Jeong S.E."/>
            <person name="Jung H.S."/>
        </authorList>
    </citation>
    <scope>NUCLEOTIDE SEQUENCE [LARGE SCALE GENOMIC DNA]</scope>
    <source>
        <strain evidence="3">P16(2019)</strain>
    </source>
</reference>
<evidence type="ECO:0000256" key="1">
    <source>
        <dbReference type="SAM" id="Phobius"/>
    </source>
</evidence>
<name>A0A553ZWP1_9BACI</name>
<feature type="transmembrane region" description="Helical" evidence="1">
    <location>
        <begin position="9"/>
        <end position="31"/>
    </location>
</feature>
<evidence type="ECO:0000313" key="2">
    <source>
        <dbReference type="EMBL" id="TSB45795.1"/>
    </source>
</evidence>
<dbReference type="EMBL" id="VLXZ01000009">
    <property type="protein sequence ID" value="TSB45795.1"/>
    <property type="molecule type" value="Genomic_DNA"/>
</dbReference>
<dbReference type="Proteomes" id="UP000318521">
    <property type="component" value="Unassembled WGS sequence"/>
</dbReference>
<protein>
    <submittedName>
        <fullName evidence="2">Uncharacterized protein</fullName>
    </submittedName>
</protein>
<sequence length="90" mass="10572">MSDQIKQRLAIAFLAVLVLVFVVTQTSLLSFFAQEPWWVYAVILGILISGYLSLKYLLEDKRQEQAWIEQEGHVFMERLEEAKLKKEQKQ</sequence>
<dbReference type="InterPro" id="IPR025428">
    <property type="entry name" value="Spore_YhaL"/>
</dbReference>
<comment type="caution">
    <text evidence="2">The sequence shown here is derived from an EMBL/GenBank/DDBJ whole genome shotgun (WGS) entry which is preliminary data.</text>
</comment>
<keyword evidence="1" id="KW-0472">Membrane</keyword>